<dbReference type="SMART" id="SM00454">
    <property type="entry name" value="SAM"/>
    <property type="match status" value="1"/>
</dbReference>
<feature type="domain" description="SAM" evidence="1">
    <location>
        <begin position="78"/>
        <end position="142"/>
    </location>
</feature>
<dbReference type="KEGG" id="bman:114250461"/>
<dbReference type="AlphaFoldDB" id="A0A6J2KGS9"/>
<dbReference type="SUPFAM" id="SSF47769">
    <property type="entry name" value="SAM/Pointed domain"/>
    <property type="match status" value="1"/>
</dbReference>
<dbReference type="RefSeq" id="XP_028040142.1">
    <property type="nucleotide sequence ID" value="XM_028184341.1"/>
</dbReference>
<dbReference type="Gene3D" id="1.10.150.50">
    <property type="entry name" value="Transcription Factor, Ets-1"/>
    <property type="match status" value="1"/>
</dbReference>
<name>A0A6J2KGS9_BOMMA</name>
<sequence length="338" mass="39879">MLKRTIIPRRVPSLIVPARIPNFPSPDKSTCAECSCYPIEEPYQKNKKLKPCQISPLTLYELAANVVDALSFPIAFKWTEEEVASWAEDIGFPQYKECFTDNNINGLRLLMFEDPSNLPCIGIHDFIHILKITSHIRALFGTEFIRFSRSIGLPPRKPLTHCTWFKSRTGPDWGIRENWTRSDVLRWMKILMPEPLKIDHWDLVWYQKPDFPRVVIARTKKIQSDVKIPHYKPFKDICKEYTIPRKFRFQTGIRDEDQLIWMEDRTRETNRQALLRIEETDSDRMSMEKDTQIDKRVLKGNKFKESRLVPKFTNLKGLRGKQLILARRKTPRPKFFAT</sequence>
<dbReference type="InterPro" id="IPR001660">
    <property type="entry name" value="SAM"/>
</dbReference>
<evidence type="ECO:0000259" key="1">
    <source>
        <dbReference type="PROSITE" id="PS50105"/>
    </source>
</evidence>
<dbReference type="OrthoDB" id="6133291at2759"/>
<evidence type="ECO:0000313" key="3">
    <source>
        <dbReference type="RefSeq" id="XP_028040142.1"/>
    </source>
</evidence>
<dbReference type="InterPro" id="IPR013761">
    <property type="entry name" value="SAM/pointed_sf"/>
</dbReference>
<dbReference type="PROSITE" id="PS50105">
    <property type="entry name" value="SAM_DOMAIN"/>
    <property type="match status" value="1"/>
</dbReference>
<accession>A0A6J2KGS9</accession>
<organism evidence="2 3">
    <name type="scientific">Bombyx mandarina</name>
    <name type="common">Wild silk moth</name>
    <name type="synonym">Wild silkworm</name>
    <dbReference type="NCBI Taxonomy" id="7092"/>
    <lineage>
        <taxon>Eukaryota</taxon>
        <taxon>Metazoa</taxon>
        <taxon>Ecdysozoa</taxon>
        <taxon>Arthropoda</taxon>
        <taxon>Hexapoda</taxon>
        <taxon>Insecta</taxon>
        <taxon>Pterygota</taxon>
        <taxon>Neoptera</taxon>
        <taxon>Endopterygota</taxon>
        <taxon>Lepidoptera</taxon>
        <taxon>Glossata</taxon>
        <taxon>Ditrysia</taxon>
        <taxon>Bombycoidea</taxon>
        <taxon>Bombycidae</taxon>
        <taxon>Bombycinae</taxon>
        <taxon>Bombyx</taxon>
    </lineage>
</organism>
<dbReference type="GeneID" id="114250461"/>
<evidence type="ECO:0000313" key="2">
    <source>
        <dbReference type="Proteomes" id="UP000504629"/>
    </source>
</evidence>
<dbReference type="Pfam" id="PF07647">
    <property type="entry name" value="SAM_2"/>
    <property type="match status" value="1"/>
</dbReference>
<dbReference type="PANTHER" id="PTHR46829:SF1">
    <property type="entry name" value="STERILE ALPHA MOTIF DOMAIN-CONTAINING PROTEIN 15"/>
    <property type="match status" value="1"/>
</dbReference>
<gene>
    <name evidence="3" type="primary">LOC114250461</name>
</gene>
<proteinExistence type="predicted"/>
<protein>
    <submittedName>
        <fullName evidence="3">Uncharacterized protein LOC114250461</fullName>
    </submittedName>
</protein>
<dbReference type="PANTHER" id="PTHR46829">
    <property type="entry name" value="STERILE ALPHA MOTIF DOMAIN-CONTAINING PROTEIN 15"/>
    <property type="match status" value="1"/>
</dbReference>
<keyword evidence="2" id="KW-1185">Reference proteome</keyword>
<dbReference type="Proteomes" id="UP000504629">
    <property type="component" value="Unplaced"/>
</dbReference>
<reference evidence="3" key="1">
    <citation type="submission" date="2025-08" db="UniProtKB">
        <authorList>
            <consortium name="RefSeq"/>
        </authorList>
    </citation>
    <scope>IDENTIFICATION</scope>
    <source>
        <tissue evidence="3">Silk gland</tissue>
    </source>
</reference>